<protein>
    <submittedName>
        <fullName evidence="3">Flavoprotein</fullName>
    </submittedName>
</protein>
<dbReference type="InterPro" id="IPR009050">
    <property type="entry name" value="Globin-like_sf"/>
</dbReference>
<keyword evidence="1" id="KW-0349">Heme</keyword>
<keyword evidence="1" id="KW-0561">Oxygen transport</keyword>
<dbReference type="GO" id="GO:0019825">
    <property type="term" value="F:oxygen binding"/>
    <property type="evidence" value="ECO:0007669"/>
    <property type="project" value="InterPro"/>
</dbReference>
<gene>
    <name evidence="3" type="ORF">NS334_16990</name>
</gene>
<reference evidence="3 4" key="1">
    <citation type="journal article" date="2016" name="Front. Microbiol.">
        <title>Genomic Resource of Rice Seed Associated Bacteria.</title>
        <authorList>
            <person name="Midha S."/>
            <person name="Bansal K."/>
            <person name="Sharma S."/>
            <person name="Kumar N."/>
            <person name="Patil P.P."/>
            <person name="Chaudhry V."/>
            <person name="Patil P.B."/>
        </authorList>
    </citation>
    <scope>NUCLEOTIDE SEQUENCE [LARGE SCALE GENOMIC DNA]</scope>
    <source>
        <strain evidence="3 4">NS334</strain>
    </source>
</reference>
<dbReference type="InterPro" id="IPR044399">
    <property type="entry name" value="Mb-like_M"/>
</dbReference>
<dbReference type="InterPro" id="IPR012292">
    <property type="entry name" value="Globin/Proto"/>
</dbReference>
<evidence type="ECO:0000313" key="3">
    <source>
        <dbReference type="EMBL" id="KTT63334.1"/>
    </source>
</evidence>
<dbReference type="GO" id="GO:0005344">
    <property type="term" value="F:oxygen carrier activity"/>
    <property type="evidence" value="ECO:0007669"/>
    <property type="project" value="UniProtKB-KW"/>
</dbReference>
<dbReference type="EMBL" id="LDTB01000240">
    <property type="protein sequence ID" value="KTT63334.1"/>
    <property type="molecule type" value="Genomic_DNA"/>
</dbReference>
<dbReference type="Pfam" id="PF00042">
    <property type="entry name" value="Globin"/>
    <property type="match status" value="1"/>
</dbReference>
<dbReference type="PROSITE" id="PS01033">
    <property type="entry name" value="GLOBIN"/>
    <property type="match status" value="1"/>
</dbReference>
<evidence type="ECO:0000256" key="1">
    <source>
        <dbReference type="RuleBase" id="RU000356"/>
    </source>
</evidence>
<keyword evidence="4" id="KW-1185">Reference proteome</keyword>
<proteinExistence type="inferred from homology"/>
<dbReference type="SUPFAM" id="SSF46458">
    <property type="entry name" value="Globin-like"/>
    <property type="match status" value="1"/>
</dbReference>
<organism evidence="3 4">
    <name type="scientific">Sphingomonas endophytica</name>
    <dbReference type="NCBI Taxonomy" id="869719"/>
    <lineage>
        <taxon>Bacteria</taxon>
        <taxon>Pseudomonadati</taxon>
        <taxon>Pseudomonadota</taxon>
        <taxon>Alphaproteobacteria</taxon>
        <taxon>Sphingomonadales</taxon>
        <taxon>Sphingomonadaceae</taxon>
        <taxon>Sphingomonas</taxon>
    </lineage>
</organism>
<feature type="domain" description="Globin" evidence="2">
    <location>
        <begin position="1"/>
        <end position="128"/>
    </location>
</feature>
<dbReference type="AlphaFoldDB" id="A0A147HQY3"/>
<accession>A0A147HQY3</accession>
<dbReference type="Gene3D" id="1.10.490.10">
    <property type="entry name" value="Globins"/>
    <property type="match status" value="1"/>
</dbReference>
<comment type="similarity">
    <text evidence="1">Belongs to the globin family.</text>
</comment>
<name>A0A147HQY3_9SPHN</name>
<keyword evidence="1" id="KW-0479">Metal-binding</keyword>
<keyword evidence="1" id="KW-0813">Transport</keyword>
<dbReference type="Proteomes" id="UP000074310">
    <property type="component" value="Unassembled WGS sequence"/>
</dbReference>
<dbReference type="GO" id="GO:0020037">
    <property type="term" value="F:heme binding"/>
    <property type="evidence" value="ECO:0007669"/>
    <property type="project" value="InterPro"/>
</dbReference>
<dbReference type="CDD" id="cd01040">
    <property type="entry name" value="Mb-like"/>
    <property type="match status" value="1"/>
</dbReference>
<comment type="caution">
    <text evidence="3">The sequence shown here is derived from an EMBL/GenBank/DDBJ whole genome shotgun (WGS) entry which is preliminary data.</text>
</comment>
<evidence type="ECO:0000259" key="2">
    <source>
        <dbReference type="PROSITE" id="PS01033"/>
    </source>
</evidence>
<sequence>MERSFELAAAACDDLTPLVYRRLFRDHPEAQAMFRTEGSEPVKGSMLQLTIEAILDFAGERSGRFRLIESEVFSHDAYGTPRELFVAFFAVIADCLRDILGEQWSGDIDAAWHKLLRDIAAIVQQQQHPVDARA</sequence>
<keyword evidence="1" id="KW-0408">Iron</keyword>
<dbReference type="PATRIC" id="fig|869719.3.peg.1330"/>
<dbReference type="InterPro" id="IPR000971">
    <property type="entry name" value="Globin"/>
</dbReference>
<evidence type="ECO:0000313" key="4">
    <source>
        <dbReference type="Proteomes" id="UP000074310"/>
    </source>
</evidence>